<dbReference type="EMBL" id="JAGYWB010000002">
    <property type="protein sequence ID" value="KAI0529062.1"/>
    <property type="molecule type" value="Genomic_DNA"/>
</dbReference>
<accession>A0A8T3CBC7</accession>
<keyword evidence="2" id="KW-1185">Reference proteome</keyword>
<proteinExistence type="predicted"/>
<protein>
    <submittedName>
        <fullName evidence="1">Uncharacterized protein</fullName>
    </submittedName>
</protein>
<evidence type="ECO:0000313" key="1">
    <source>
        <dbReference type="EMBL" id="KAI0529062.1"/>
    </source>
</evidence>
<sequence length="119" mass="13645">MKRVYGSFGQTWLTWSTKLTQCWNWVKRISRVIWKQKREISKVGGHTKSSLGKKSKNPLKGHYGHFGLKSILCQIESEKMQTIVQQINIKVLEVIKGSGEDSKVKFHYVKGLVALTVNI</sequence>
<evidence type="ECO:0000313" key="2">
    <source>
        <dbReference type="Proteomes" id="UP000829196"/>
    </source>
</evidence>
<name>A0A8T3CBC7_DENNO</name>
<gene>
    <name evidence="1" type="ORF">KFK09_001607</name>
</gene>
<organism evidence="1 2">
    <name type="scientific">Dendrobium nobile</name>
    <name type="common">Orchid</name>
    <dbReference type="NCBI Taxonomy" id="94219"/>
    <lineage>
        <taxon>Eukaryota</taxon>
        <taxon>Viridiplantae</taxon>
        <taxon>Streptophyta</taxon>
        <taxon>Embryophyta</taxon>
        <taxon>Tracheophyta</taxon>
        <taxon>Spermatophyta</taxon>
        <taxon>Magnoliopsida</taxon>
        <taxon>Liliopsida</taxon>
        <taxon>Asparagales</taxon>
        <taxon>Orchidaceae</taxon>
        <taxon>Epidendroideae</taxon>
        <taxon>Malaxideae</taxon>
        <taxon>Dendrobiinae</taxon>
        <taxon>Dendrobium</taxon>
    </lineage>
</organism>
<reference evidence="1" key="1">
    <citation type="journal article" date="2022" name="Front. Genet.">
        <title>Chromosome-Scale Assembly of the Dendrobium nobile Genome Provides Insights Into the Molecular Mechanism of the Biosynthesis of the Medicinal Active Ingredient of Dendrobium.</title>
        <authorList>
            <person name="Xu Q."/>
            <person name="Niu S.-C."/>
            <person name="Li K.-L."/>
            <person name="Zheng P.-J."/>
            <person name="Zhang X.-J."/>
            <person name="Jia Y."/>
            <person name="Liu Y."/>
            <person name="Niu Y.-X."/>
            <person name="Yu L.-H."/>
            <person name="Chen D.-F."/>
            <person name="Zhang G.-Q."/>
        </authorList>
    </citation>
    <scope>NUCLEOTIDE SEQUENCE</scope>
    <source>
        <tissue evidence="1">Leaf</tissue>
    </source>
</reference>
<comment type="caution">
    <text evidence="1">The sequence shown here is derived from an EMBL/GenBank/DDBJ whole genome shotgun (WGS) entry which is preliminary data.</text>
</comment>
<dbReference type="AlphaFoldDB" id="A0A8T3CBC7"/>
<dbReference type="Proteomes" id="UP000829196">
    <property type="component" value="Unassembled WGS sequence"/>
</dbReference>